<comment type="caution">
    <text evidence="9">The sequence shown here is derived from an EMBL/GenBank/DDBJ whole genome shotgun (WGS) entry which is preliminary data.</text>
</comment>
<feature type="compositionally biased region" description="Low complexity" evidence="6">
    <location>
        <begin position="204"/>
        <end position="216"/>
    </location>
</feature>
<comment type="subcellular location">
    <subcellularLocation>
        <location evidence="1">Chromosome</location>
        <location evidence="1">Centromere</location>
        <location evidence="1">Kinetochore</location>
    </subcellularLocation>
</comment>
<evidence type="ECO:0008006" key="11">
    <source>
        <dbReference type="Google" id="ProtNLM"/>
    </source>
</evidence>
<dbReference type="VEuPathDB" id="FungiDB:H257_17618"/>
<dbReference type="Proteomes" id="UP000469452">
    <property type="component" value="Unassembled WGS sequence"/>
</dbReference>
<protein>
    <recommendedName>
        <fullName evidence="11">BUB protein kinase</fullName>
    </recommendedName>
</protein>
<proteinExistence type="predicted"/>
<keyword evidence="3" id="KW-0995">Kinetochore</keyword>
<feature type="domain" description="Protein kinase" evidence="7">
    <location>
        <begin position="596"/>
        <end position="854"/>
    </location>
</feature>
<name>A0A6A5A2X3_APHAT</name>
<dbReference type="EMBL" id="VJMI01016170">
    <property type="protein sequence ID" value="KAF0721027.1"/>
    <property type="molecule type" value="Genomic_DNA"/>
</dbReference>
<gene>
    <name evidence="9" type="ORF">AaE_010207</name>
</gene>
<keyword evidence="4" id="KW-0137">Centromere</keyword>
<feature type="region of interest" description="Disordered" evidence="6">
    <location>
        <begin position="469"/>
        <end position="496"/>
    </location>
</feature>
<feature type="binding site" evidence="5">
    <location>
        <position position="630"/>
    </location>
    <ligand>
        <name>ATP</name>
        <dbReference type="ChEBI" id="CHEBI:30616"/>
    </ligand>
</feature>
<evidence type="ECO:0000256" key="4">
    <source>
        <dbReference type="ARBA" id="ARBA00023328"/>
    </source>
</evidence>
<dbReference type="GO" id="GO:0032991">
    <property type="term" value="C:protein-containing complex"/>
    <property type="evidence" value="ECO:0007669"/>
    <property type="project" value="UniProtKB-ARBA"/>
</dbReference>
<feature type="region of interest" description="Disordered" evidence="6">
    <location>
        <begin position="189"/>
        <end position="240"/>
    </location>
</feature>
<dbReference type="SUPFAM" id="SSF56112">
    <property type="entry name" value="Protein kinase-like (PK-like)"/>
    <property type="match status" value="1"/>
</dbReference>
<dbReference type="PROSITE" id="PS51489">
    <property type="entry name" value="BUB1_N"/>
    <property type="match status" value="1"/>
</dbReference>
<evidence type="ECO:0000259" key="8">
    <source>
        <dbReference type="PROSITE" id="PS51489"/>
    </source>
</evidence>
<dbReference type="InterPro" id="IPR013212">
    <property type="entry name" value="Mad3/Bub1_I"/>
</dbReference>
<evidence type="ECO:0000313" key="10">
    <source>
        <dbReference type="Proteomes" id="UP000469452"/>
    </source>
</evidence>
<accession>A0A6A5A2X3</accession>
<dbReference type="PANTHER" id="PTHR14030:SF4">
    <property type="entry name" value="BUB1 KINASE, ISOFORM A-RELATED"/>
    <property type="match status" value="1"/>
</dbReference>
<evidence type="ECO:0000256" key="2">
    <source>
        <dbReference type="ARBA" id="ARBA00022454"/>
    </source>
</evidence>
<dbReference type="Gene3D" id="1.10.510.10">
    <property type="entry name" value="Transferase(Phosphotransferase) domain 1"/>
    <property type="match status" value="1"/>
</dbReference>
<dbReference type="GO" id="GO:0007094">
    <property type="term" value="P:mitotic spindle assembly checkpoint signaling"/>
    <property type="evidence" value="ECO:0007669"/>
    <property type="project" value="InterPro"/>
</dbReference>
<evidence type="ECO:0000256" key="1">
    <source>
        <dbReference type="ARBA" id="ARBA00004629"/>
    </source>
</evidence>
<organism evidence="9 10">
    <name type="scientific">Aphanomyces astaci</name>
    <name type="common">Crayfish plague agent</name>
    <dbReference type="NCBI Taxonomy" id="112090"/>
    <lineage>
        <taxon>Eukaryota</taxon>
        <taxon>Sar</taxon>
        <taxon>Stramenopiles</taxon>
        <taxon>Oomycota</taxon>
        <taxon>Saprolegniomycetes</taxon>
        <taxon>Saprolegniales</taxon>
        <taxon>Verrucalvaceae</taxon>
        <taxon>Aphanomyces</taxon>
    </lineage>
</organism>
<dbReference type="InterPro" id="IPR000719">
    <property type="entry name" value="Prot_kinase_dom"/>
</dbReference>
<dbReference type="Pfam" id="PF08311">
    <property type="entry name" value="Mad3_BUB1_I"/>
    <property type="match status" value="1"/>
</dbReference>
<dbReference type="SMART" id="SM00777">
    <property type="entry name" value="Mad3_BUB1_I"/>
    <property type="match status" value="1"/>
</dbReference>
<dbReference type="GO" id="GO:0000776">
    <property type="term" value="C:kinetochore"/>
    <property type="evidence" value="ECO:0007669"/>
    <property type="project" value="UniProtKB-KW"/>
</dbReference>
<dbReference type="SMART" id="SM00220">
    <property type="entry name" value="S_TKc"/>
    <property type="match status" value="1"/>
</dbReference>
<dbReference type="VEuPathDB" id="FungiDB:H257_17619"/>
<dbReference type="GO" id="GO:0051754">
    <property type="term" value="P:meiotic sister chromatid cohesion, centromeric"/>
    <property type="evidence" value="ECO:0007669"/>
    <property type="project" value="TreeGrafter"/>
</dbReference>
<feature type="compositionally biased region" description="Polar residues" evidence="6">
    <location>
        <begin position="230"/>
        <end position="240"/>
    </location>
</feature>
<feature type="region of interest" description="Disordered" evidence="6">
    <location>
        <begin position="308"/>
        <end position="337"/>
    </location>
</feature>
<feature type="compositionally biased region" description="Basic and acidic residues" evidence="6">
    <location>
        <begin position="327"/>
        <end position="337"/>
    </location>
</feature>
<feature type="domain" description="BUB1 N-terminal" evidence="8">
    <location>
        <begin position="54"/>
        <end position="211"/>
    </location>
</feature>
<keyword evidence="5" id="KW-0067">ATP-binding</keyword>
<dbReference type="PANTHER" id="PTHR14030">
    <property type="entry name" value="MITOTIC CHECKPOINT SERINE/THREONINE-PROTEIN KINASE BUB1"/>
    <property type="match status" value="1"/>
</dbReference>
<dbReference type="GO" id="GO:0004672">
    <property type="term" value="F:protein kinase activity"/>
    <property type="evidence" value="ECO:0007669"/>
    <property type="project" value="InterPro"/>
</dbReference>
<dbReference type="FunFam" id="1.25.40.430:FF:000003">
    <property type="entry name" value="Checkpoint serine/threonine-protein kinase BUB1"/>
    <property type="match status" value="1"/>
</dbReference>
<keyword evidence="5" id="KW-0547">Nucleotide-binding</keyword>
<dbReference type="InterPro" id="IPR011009">
    <property type="entry name" value="Kinase-like_dom_sf"/>
</dbReference>
<dbReference type="InterPro" id="IPR015661">
    <property type="entry name" value="Bub1/Mad3"/>
</dbReference>
<keyword evidence="2" id="KW-0158">Chromosome</keyword>
<evidence type="ECO:0000256" key="3">
    <source>
        <dbReference type="ARBA" id="ARBA00022838"/>
    </source>
</evidence>
<dbReference type="AlphaFoldDB" id="A0A6A5A2X3"/>
<reference evidence="9 10" key="1">
    <citation type="submission" date="2019-06" db="EMBL/GenBank/DDBJ databases">
        <title>Genomics analysis of Aphanomyces spp. identifies a new class of oomycete effector associated with host adaptation.</title>
        <authorList>
            <person name="Gaulin E."/>
        </authorList>
    </citation>
    <scope>NUCLEOTIDE SEQUENCE [LARGE SCALE GENOMIC DNA]</scope>
    <source>
        <strain evidence="9 10">E</strain>
    </source>
</reference>
<dbReference type="Gene3D" id="1.25.40.430">
    <property type="match status" value="1"/>
</dbReference>
<dbReference type="PROSITE" id="PS00107">
    <property type="entry name" value="PROTEIN_KINASE_ATP"/>
    <property type="match status" value="1"/>
</dbReference>
<dbReference type="PROSITE" id="PS50011">
    <property type="entry name" value="PROTEIN_KINASE_DOM"/>
    <property type="match status" value="1"/>
</dbReference>
<evidence type="ECO:0000256" key="6">
    <source>
        <dbReference type="SAM" id="MobiDB-lite"/>
    </source>
</evidence>
<evidence type="ECO:0000256" key="5">
    <source>
        <dbReference type="PROSITE-ProRule" id="PRU10141"/>
    </source>
</evidence>
<evidence type="ECO:0000313" key="9">
    <source>
        <dbReference type="EMBL" id="KAF0721027.1"/>
    </source>
</evidence>
<dbReference type="InterPro" id="IPR017441">
    <property type="entry name" value="Protein_kinase_ATP_BS"/>
</dbReference>
<sequence>MQAMAEDEAFAWELSKENVAPVHCGRNVDKLNVALAEVHSSSHHSMLQLKERELQDHIAAYTGDDPLTSWLEYYKWVQECFPSDMKKNSSVLEQITHEFKGTKKYRNDVRYMKLWVTYADKVEKPLDVFTFLYKNKIGDKLALFYIAWAFLCEKCGKIKDAETIFNRGFVKNAEPRDTLRKKYDEFNRRVSQTWTKPPEDSDETSSQQGQSTRTTQPPGRATLRPPRMHPSTSVPLENLTNTIHVKSPEVAFTVYTEPNTPIIPRPDAIIFRTSASKAPASGGRIGGSVSATARHPSPKVSAAIFEDAVHPPSSSSRKRPHSSLEVNHPRDNTKPRDVFRFNESALHDASGEEFCFEERRAMQQLVVKVAPSAFLVNASDFISKALPTTTSDPIQQAALQDITITTKIAMNDINDMFRSPTKRPPSQSSVRIPLTEEPIIRKLQFSSFCVADDGDSTDHVAAKTPARFKLNAEENATTPEHPTTTLSNHDDPSAAKSARRTYKDVLGFSFRQSLRRSGALFAWSSIITLLTIHNPYNPAHRYTIVQSEHVALSLCSMSDLVFVHDTTFDAHVPLGGKRGAKWKPQAVIRLCRASSCKLTGHLGSGSYASVYAAQLFENDASKTPVELAVKNSTLLFLQRGDKGTLHGLVNLYAQVRGTHNNGWSVCLQRTTLRICARVQFGRRMPEPVVVHYACQMLDAVQRVHGANFVHGDIKPDNWIVVDGRSPWNHATTFATGAVCLIDFGRAIDLQLYPPDTAFCGDCHASGFQCVEMLTKTQWTHQIDTFGLCATIHLLLFGEYMECVKMDAKWTITRRWKRYWHVELWQDLFDSFLNIPSCAHQPNLRDWRLKLHKYFTEANQKV</sequence>
<dbReference type="Pfam" id="PF00069">
    <property type="entry name" value="Pkinase"/>
    <property type="match status" value="1"/>
</dbReference>
<feature type="compositionally biased region" description="Polar residues" evidence="6">
    <location>
        <begin position="474"/>
        <end position="487"/>
    </location>
</feature>
<evidence type="ECO:0000259" key="7">
    <source>
        <dbReference type="PROSITE" id="PS50011"/>
    </source>
</evidence>
<dbReference type="GO" id="GO:0005524">
    <property type="term" value="F:ATP binding"/>
    <property type="evidence" value="ECO:0007669"/>
    <property type="project" value="UniProtKB-UniRule"/>
</dbReference>